<dbReference type="SUPFAM" id="SSF48452">
    <property type="entry name" value="TPR-like"/>
    <property type="match status" value="3"/>
</dbReference>
<dbReference type="SMART" id="SM00028">
    <property type="entry name" value="TPR"/>
    <property type="match status" value="4"/>
</dbReference>
<protein>
    <submittedName>
        <fullName evidence="4">Tetratricopeptide repeat protein</fullName>
    </submittedName>
</protein>
<feature type="signal peptide" evidence="3">
    <location>
        <begin position="1"/>
        <end position="31"/>
    </location>
</feature>
<dbReference type="Proteomes" id="UP001200741">
    <property type="component" value="Unassembled WGS sequence"/>
</dbReference>
<dbReference type="PROSITE" id="PS50005">
    <property type="entry name" value="TPR"/>
    <property type="match status" value="1"/>
</dbReference>
<dbReference type="RefSeq" id="WP_233375331.1">
    <property type="nucleotide sequence ID" value="NZ_JAJTWU010000014.1"/>
</dbReference>
<evidence type="ECO:0000256" key="2">
    <source>
        <dbReference type="SAM" id="MobiDB-lite"/>
    </source>
</evidence>
<feature type="repeat" description="TPR" evidence="1">
    <location>
        <begin position="895"/>
        <end position="928"/>
    </location>
</feature>
<proteinExistence type="predicted"/>
<feature type="compositionally biased region" description="Pro residues" evidence="2">
    <location>
        <begin position="1854"/>
        <end position="1863"/>
    </location>
</feature>
<dbReference type="EMBL" id="JAJTWU010000014">
    <property type="protein sequence ID" value="MCE4557943.1"/>
    <property type="molecule type" value="Genomic_DNA"/>
</dbReference>
<gene>
    <name evidence="4" type="ORF">LXT13_26490</name>
</gene>
<accession>A0ABS8Y2I8</accession>
<feature type="region of interest" description="Disordered" evidence="2">
    <location>
        <begin position="1840"/>
        <end position="1863"/>
    </location>
</feature>
<name>A0ABS8Y2I8_9BURK</name>
<evidence type="ECO:0000256" key="1">
    <source>
        <dbReference type="PROSITE-ProRule" id="PRU00339"/>
    </source>
</evidence>
<dbReference type="Pfam" id="PF14559">
    <property type="entry name" value="TPR_19"/>
    <property type="match status" value="2"/>
</dbReference>
<sequence>MTSTRPWRPTPLCHALCLALGVSLAPSAVHGASPSARPGLTAATADAQARYAQAVLDDRVDDTYRALEAQAARAPAPQRAALLLLVAQMKWRQGLLAEADAAVDRALAAGPAPAAWRLKAELLDAQGQPRQALAWFQKAMDATSDRPQRDALALRMAVMRASAGEPEALERFAAQAPEALRWRAALVLGLLGQADRALALGESAGQPARSFDAELRLADWALRAGDTARARHHAWQAVERASATVDRRYALAVWVEACRAADDLAGAAQALAARAPTPDFTQVRVDLLLELGRPHEAQALIERSPDPALRQRLLAVLQATGRTADVEGEYRRLIAAQPGQLRWTEGLAEFYLAQGREQDALRAYEQLLERHRGQPDLVVAGARSMIARGLADAAEQVLARMPQSPELAEATRGLLLERFLDQGDEERALALLDGWLAGLPPASADRLSVAEGYERLGRTAQALAVLQALGAAGGRLDDDQQAHVAELLSATGDEAQALARWRALWARARLPARKDFLERKIVSSAQRLGLLRTLADELQARQVQGLASTDEINLLLSLRIASFDGDGVQAAVQAYAQRSNLGEQARLEQLARVQARMRNGPGLVVTLRSLARLDRRGAPDYLRQALQTVLQQGGAHQPGQLPAQAREIVDELQATSGLGSAENSRYLAGIYAASGMPAQALALYRRALAQAPQDSDNLLQLADALKTSGHASEAASLLQQAALSAGRSGEFTNAISGLLDLFTAAPDARDDGDSSLGLRASRLSWALRQVLLRIAQDGDDVRLNSLVADIAQSQESAPLQLRAYEATLPIAQDQRPAVLRQLIALTSGQKAGEPGALPRAADLPRKIAFGRRLIALRQDFAAGVYVDLARALLAAGDLPGAERAFAMVDEGGGLTNLAALRAGAYAEAGRTDEALASYRLALLRDPDDQPTIVAASLLREREGQAMLAWHAYWRGLLSLLGRQPLLRDGLSESAALDATQYLPTLLEGALLNWPRSAPAGEAALASWRRLFEQTLAKVDPRRPLRDQLRLQTLVQVNRRLAEHVAPDAGLPALEDAVAARLPQDKAFSEERLAYGHLVGATPATAGDVSADADAGDEALQALAQQARHEGPPGLRLVLALMRKDDAALRDIAERALAAELRGREARRANVAEPPGTLGAWLAAARSAVGRLPGEQLDALLVRPLERTPYRDDVLFDLYRGDLRSFNALERSLGRRLVDNDTLLSLLATRFGEPLPEAAIRRVATLEPGAAQAVLERFSTDERLRLMDRLVERMEQGGPTSGLLDTLLADLLQQTLPDAQQARLLAITARMTGVSTPGDELGQPSAAAGNIRRLVLLDVPPARRAPLLEMARRFAAQAPEAEALPGFLQAWYAGDDAAAYAALQRLQDVLREPRNGGVLQLPLPVITRLAAQREQDIEAFLALPQPSAAAAAAFYRRHVHAEGGWPGPDPAELVRWYRALLRAAPDSPVYLQGLLAQHAQAQDFVAFAQDLQPYVQSQPGDRDAATLLGLTYRLLGKPERAAAVADAAGVDLDDADGLTALWDMSRDGRPGRGAAALRPLFGAVFEAYRSSPAMPASVLAALPERLRPVSDADVVQPMGARDEPWGELLALPADSPGIAGRLRQRWRESLGVGEAMRGARSQLVASLPGTHAMPGDGPDAARLRSLLLRRADLNGELEAYLQAMEPAARQSQPKLYQLVAQGLVAQGRADARRQQLLGDLAGGRLGAHGLQLLGALVDVQRRGLEAPDLQRLAVQLRQLPVMAPAERLLFARVFARSGQDARAESLLRATVLQLLYVGSSEEAGAAASAVSLAEVNAALSLFADRRRAVAVHQALRDLVADSRARDATGGRHPEPFPPHPPTAD</sequence>
<dbReference type="InterPro" id="IPR011990">
    <property type="entry name" value="TPR-like_helical_dom_sf"/>
</dbReference>
<keyword evidence="3" id="KW-0732">Signal</keyword>
<feature type="chain" id="PRO_5047095807" evidence="3">
    <location>
        <begin position="32"/>
        <end position="1863"/>
    </location>
</feature>
<dbReference type="InterPro" id="IPR019734">
    <property type="entry name" value="TPR_rpt"/>
</dbReference>
<comment type="caution">
    <text evidence="4">The sequence shown here is derived from an EMBL/GenBank/DDBJ whole genome shotgun (WGS) entry which is preliminary data.</text>
</comment>
<feature type="compositionally biased region" description="Basic and acidic residues" evidence="2">
    <location>
        <begin position="1840"/>
        <end position="1853"/>
    </location>
</feature>
<evidence type="ECO:0000313" key="4">
    <source>
        <dbReference type="EMBL" id="MCE4557943.1"/>
    </source>
</evidence>
<evidence type="ECO:0000313" key="5">
    <source>
        <dbReference type="Proteomes" id="UP001200741"/>
    </source>
</evidence>
<keyword evidence="1" id="KW-0802">TPR repeat</keyword>
<keyword evidence="5" id="KW-1185">Reference proteome</keyword>
<reference evidence="4 5" key="1">
    <citation type="submission" date="2021-12" db="EMBL/GenBank/DDBJ databases">
        <title>Genome seq of P8.</title>
        <authorList>
            <person name="Seo T."/>
        </authorList>
    </citation>
    <scope>NUCLEOTIDE SEQUENCE [LARGE SCALE GENOMIC DNA]</scope>
    <source>
        <strain evidence="4 5">P8</strain>
    </source>
</reference>
<evidence type="ECO:0000256" key="3">
    <source>
        <dbReference type="SAM" id="SignalP"/>
    </source>
</evidence>
<organism evidence="4 5">
    <name type="scientific">Pelomonas cellulosilytica</name>
    <dbReference type="NCBI Taxonomy" id="2906762"/>
    <lineage>
        <taxon>Bacteria</taxon>
        <taxon>Pseudomonadati</taxon>
        <taxon>Pseudomonadota</taxon>
        <taxon>Betaproteobacteria</taxon>
        <taxon>Burkholderiales</taxon>
        <taxon>Sphaerotilaceae</taxon>
        <taxon>Roseateles</taxon>
    </lineage>
</organism>
<dbReference type="Gene3D" id="1.25.40.10">
    <property type="entry name" value="Tetratricopeptide repeat domain"/>
    <property type="match status" value="4"/>
</dbReference>